<proteinExistence type="predicted"/>
<feature type="chain" id="PRO_5045203709" description="DUF3558 domain-containing protein" evidence="1">
    <location>
        <begin position="27"/>
        <end position="183"/>
    </location>
</feature>
<evidence type="ECO:0000256" key="1">
    <source>
        <dbReference type="SAM" id="SignalP"/>
    </source>
</evidence>
<dbReference type="RefSeq" id="WP_191782426.1">
    <property type="nucleotide sequence ID" value="NZ_JACSQV010000006.1"/>
</dbReference>
<dbReference type="PROSITE" id="PS51257">
    <property type="entry name" value="PROKAR_LIPOPROTEIN"/>
    <property type="match status" value="1"/>
</dbReference>
<sequence length="183" mass="18450">MRAAGRGATTAIAVLALAGCSQSVAAQPAVTTAEVRTDASCLDAEVLDALGLELDASLRTGAPAATTRGLPPDGFVPDTALLCDRGTTLRDSAGRWWAVTSTRLEGDLEPLVGVMTRASAACGVGIVAQVWLVDALGAAVLLPREAACSDDGLPAALEQLDVVDRTEHPVALVPGGTAQAPTP</sequence>
<comment type="caution">
    <text evidence="2">The sequence shown here is derived from an EMBL/GenBank/DDBJ whole genome shotgun (WGS) entry which is preliminary data.</text>
</comment>
<dbReference type="Proteomes" id="UP000604241">
    <property type="component" value="Unassembled WGS sequence"/>
</dbReference>
<evidence type="ECO:0000313" key="2">
    <source>
        <dbReference type="EMBL" id="MBD7918349.1"/>
    </source>
</evidence>
<feature type="signal peptide" evidence="1">
    <location>
        <begin position="1"/>
        <end position="26"/>
    </location>
</feature>
<keyword evidence="3" id="KW-1185">Reference proteome</keyword>
<organism evidence="2 3">
    <name type="scientific">Cellulomonas avistercoris</name>
    <dbReference type="NCBI Taxonomy" id="2762242"/>
    <lineage>
        <taxon>Bacteria</taxon>
        <taxon>Bacillati</taxon>
        <taxon>Actinomycetota</taxon>
        <taxon>Actinomycetes</taxon>
        <taxon>Micrococcales</taxon>
        <taxon>Cellulomonadaceae</taxon>
        <taxon>Cellulomonas</taxon>
    </lineage>
</organism>
<evidence type="ECO:0000313" key="3">
    <source>
        <dbReference type="Proteomes" id="UP000604241"/>
    </source>
</evidence>
<keyword evidence="1" id="KW-0732">Signal</keyword>
<evidence type="ECO:0008006" key="4">
    <source>
        <dbReference type="Google" id="ProtNLM"/>
    </source>
</evidence>
<dbReference type="EMBL" id="JACSQV010000006">
    <property type="protein sequence ID" value="MBD7918349.1"/>
    <property type="molecule type" value="Genomic_DNA"/>
</dbReference>
<reference evidence="2 3" key="1">
    <citation type="submission" date="2020-08" db="EMBL/GenBank/DDBJ databases">
        <title>A Genomic Blueprint of the Chicken Gut Microbiome.</title>
        <authorList>
            <person name="Gilroy R."/>
            <person name="Ravi A."/>
            <person name="Getino M."/>
            <person name="Pursley I."/>
            <person name="Horton D.L."/>
            <person name="Alikhan N.-F."/>
            <person name="Baker D."/>
            <person name="Gharbi K."/>
            <person name="Hall N."/>
            <person name="Watson M."/>
            <person name="Adriaenssens E.M."/>
            <person name="Foster-Nyarko E."/>
            <person name="Jarju S."/>
            <person name="Secka A."/>
            <person name="Antonio M."/>
            <person name="Oren A."/>
            <person name="Chaudhuri R."/>
            <person name="La Ragione R.M."/>
            <person name="Hildebrand F."/>
            <person name="Pallen M.J."/>
        </authorList>
    </citation>
    <scope>NUCLEOTIDE SEQUENCE [LARGE SCALE GENOMIC DNA]</scope>
    <source>
        <strain evidence="2 3">Sa3CUA2</strain>
    </source>
</reference>
<name>A0ABR8QD44_9CELL</name>
<gene>
    <name evidence="2" type="ORF">H9657_08680</name>
</gene>
<protein>
    <recommendedName>
        <fullName evidence="4">DUF3558 domain-containing protein</fullName>
    </recommendedName>
</protein>
<accession>A0ABR8QD44</accession>